<keyword evidence="9 10" id="KW-0131">Cell cycle</keyword>
<dbReference type="InterPro" id="IPR003838">
    <property type="entry name" value="ABC3_permease_C"/>
</dbReference>
<evidence type="ECO:0000313" key="14">
    <source>
        <dbReference type="EMBL" id="MDJ1649189.1"/>
    </source>
</evidence>
<evidence type="ECO:0000256" key="1">
    <source>
        <dbReference type="ARBA" id="ARBA00004651"/>
    </source>
</evidence>
<name>A0ABT7DI61_9ACTN</name>
<dbReference type="NCBIfam" id="NF038347">
    <property type="entry name" value="FtsX_Gpos"/>
    <property type="match status" value="1"/>
</dbReference>
<keyword evidence="15" id="KW-1185">Reference proteome</keyword>
<dbReference type="Gene3D" id="3.30.70.3040">
    <property type="match status" value="1"/>
</dbReference>
<keyword evidence="6 11" id="KW-0812">Transmembrane</keyword>
<dbReference type="Pfam" id="PF18075">
    <property type="entry name" value="FtsX_ECD"/>
    <property type="match status" value="1"/>
</dbReference>
<keyword evidence="7 11" id="KW-1133">Transmembrane helix</keyword>
<evidence type="ECO:0000256" key="9">
    <source>
        <dbReference type="ARBA" id="ARBA00023306"/>
    </source>
</evidence>
<protein>
    <recommendedName>
        <fullName evidence="3 10">Cell division protein FtsX</fullName>
    </recommendedName>
</protein>
<dbReference type="InterPro" id="IPR058204">
    <property type="entry name" value="FtsX_firmicutes-type"/>
</dbReference>
<dbReference type="PANTHER" id="PTHR47755">
    <property type="entry name" value="CELL DIVISION PROTEIN FTSX"/>
    <property type="match status" value="1"/>
</dbReference>
<dbReference type="Proteomes" id="UP001232750">
    <property type="component" value="Unassembled WGS sequence"/>
</dbReference>
<feature type="transmembrane region" description="Helical" evidence="11">
    <location>
        <begin position="273"/>
        <end position="296"/>
    </location>
</feature>
<evidence type="ECO:0000256" key="3">
    <source>
        <dbReference type="ARBA" id="ARBA00021907"/>
    </source>
</evidence>
<dbReference type="Pfam" id="PF02687">
    <property type="entry name" value="FtsX"/>
    <property type="match status" value="1"/>
</dbReference>
<proteinExistence type="inferred from homology"/>
<evidence type="ECO:0000313" key="15">
    <source>
        <dbReference type="Proteomes" id="UP001232750"/>
    </source>
</evidence>
<evidence type="ECO:0000256" key="11">
    <source>
        <dbReference type="SAM" id="Phobius"/>
    </source>
</evidence>
<feature type="domain" description="FtsX extracellular" evidence="13">
    <location>
        <begin position="57"/>
        <end position="141"/>
    </location>
</feature>
<feature type="transmembrane region" description="Helical" evidence="11">
    <location>
        <begin position="175"/>
        <end position="199"/>
    </location>
</feature>
<gene>
    <name evidence="14" type="primary">ftsX</name>
    <name evidence="14" type="ORF">QNJ86_00055</name>
</gene>
<dbReference type="PIRSF" id="PIRSF003097">
    <property type="entry name" value="FtsX"/>
    <property type="match status" value="1"/>
</dbReference>
<sequence>MSSFVYFLKESLTGFTRNLSTALGSIVTIFLSLLIIGVFLVGGIIVENIVSSVESEVSITAYVADDASDADIKAVQSYIEGLEGVASVGFTTKDQALENFRSTSNSDIIDSLDGQNPLPRSIDVELSDPQLVEQVASAIESDATYREITDNPTDPAEALKYGQKTVENLFSVTNYVRYIGIALIALLIFIAMVFINNTIRLAILARRKEIAIMRLVGASNGFIRGPFLMEGALHAIIGSLLAVGVLELLRNVALPQLQSALQFLSFNVGLDTFLLIYGGLVLAGLIIGLLGSALAMRRYLKV</sequence>
<evidence type="ECO:0000259" key="13">
    <source>
        <dbReference type="Pfam" id="PF18075"/>
    </source>
</evidence>
<accession>A0ABT7DI61</accession>
<dbReference type="RefSeq" id="WP_283830521.1">
    <property type="nucleotide sequence ID" value="NZ_JASJEU010000001.1"/>
</dbReference>
<comment type="similarity">
    <text evidence="2 10">Belongs to the ABC-4 integral membrane protein family. FtsX subfamily.</text>
</comment>
<feature type="transmembrane region" description="Helical" evidence="11">
    <location>
        <begin position="21"/>
        <end position="46"/>
    </location>
</feature>
<evidence type="ECO:0000256" key="4">
    <source>
        <dbReference type="ARBA" id="ARBA00022475"/>
    </source>
</evidence>
<comment type="caution">
    <text evidence="14">The sequence shown here is derived from an EMBL/GenBank/DDBJ whole genome shotgun (WGS) entry which is preliminary data.</text>
</comment>
<comment type="subcellular location">
    <subcellularLocation>
        <location evidence="1">Cell membrane</location>
        <topology evidence="1">Multi-pass membrane protein</topology>
    </subcellularLocation>
</comment>
<dbReference type="PANTHER" id="PTHR47755:SF1">
    <property type="entry name" value="CELL DIVISION PROTEIN FTSX"/>
    <property type="match status" value="1"/>
</dbReference>
<feature type="transmembrane region" description="Helical" evidence="11">
    <location>
        <begin position="232"/>
        <end position="253"/>
    </location>
</feature>
<reference evidence="14 15" key="1">
    <citation type="submission" date="2023-05" db="EMBL/GenBank/DDBJ databases">
        <title>Gordonibacter KGMB12511T sp. nov., isolated from faeces of healthy Korean.</title>
        <authorList>
            <person name="Kim H.S."/>
            <person name="Kim J.-S."/>
            <person name="Suh M.K."/>
            <person name="Eom M.K."/>
            <person name="Do H.E."/>
            <person name="Lee J.-S."/>
        </authorList>
    </citation>
    <scope>NUCLEOTIDE SEQUENCE [LARGE SCALE GENOMIC DNA]</scope>
    <source>
        <strain evidence="14 15">KGMB12511</strain>
    </source>
</reference>
<keyword evidence="4 10" id="KW-1003">Cell membrane</keyword>
<feature type="domain" description="ABC3 transporter permease C-terminal" evidence="12">
    <location>
        <begin position="182"/>
        <end position="300"/>
    </location>
</feature>
<dbReference type="InterPro" id="IPR040690">
    <property type="entry name" value="FtsX_ECD"/>
</dbReference>
<keyword evidence="5 10" id="KW-0132">Cell division</keyword>
<organism evidence="14 15">
    <name type="scientific">Gordonibacter faecis</name>
    <dbReference type="NCBI Taxonomy" id="3047475"/>
    <lineage>
        <taxon>Bacteria</taxon>
        <taxon>Bacillati</taxon>
        <taxon>Actinomycetota</taxon>
        <taxon>Coriobacteriia</taxon>
        <taxon>Eggerthellales</taxon>
        <taxon>Eggerthellaceae</taxon>
        <taxon>Gordonibacter</taxon>
    </lineage>
</organism>
<dbReference type="EMBL" id="JASJEU010000001">
    <property type="protein sequence ID" value="MDJ1649189.1"/>
    <property type="molecule type" value="Genomic_DNA"/>
</dbReference>
<evidence type="ECO:0000256" key="2">
    <source>
        <dbReference type="ARBA" id="ARBA00007379"/>
    </source>
</evidence>
<dbReference type="InterPro" id="IPR004513">
    <property type="entry name" value="FtsX"/>
</dbReference>
<evidence type="ECO:0000256" key="7">
    <source>
        <dbReference type="ARBA" id="ARBA00022989"/>
    </source>
</evidence>
<evidence type="ECO:0000256" key="8">
    <source>
        <dbReference type="ARBA" id="ARBA00023136"/>
    </source>
</evidence>
<evidence type="ECO:0000256" key="6">
    <source>
        <dbReference type="ARBA" id="ARBA00022692"/>
    </source>
</evidence>
<evidence type="ECO:0000259" key="12">
    <source>
        <dbReference type="Pfam" id="PF02687"/>
    </source>
</evidence>
<evidence type="ECO:0000256" key="5">
    <source>
        <dbReference type="ARBA" id="ARBA00022618"/>
    </source>
</evidence>
<keyword evidence="8 10" id="KW-0472">Membrane</keyword>
<evidence type="ECO:0000256" key="10">
    <source>
        <dbReference type="PIRNR" id="PIRNR003097"/>
    </source>
</evidence>